<dbReference type="GO" id="GO:0048471">
    <property type="term" value="C:perinuclear region of cytoplasm"/>
    <property type="evidence" value="ECO:0007669"/>
    <property type="project" value="TreeGrafter"/>
</dbReference>
<dbReference type="InterPro" id="IPR027038">
    <property type="entry name" value="RanGap"/>
</dbReference>
<dbReference type="SMART" id="SM00368">
    <property type="entry name" value="LRR_RI"/>
    <property type="match status" value="3"/>
</dbReference>
<dbReference type="HOGENOM" id="CLU_1083537_0_0_1"/>
<dbReference type="GO" id="GO:0031267">
    <property type="term" value="F:small GTPase binding"/>
    <property type="evidence" value="ECO:0007669"/>
    <property type="project" value="TreeGrafter"/>
</dbReference>
<dbReference type="AlphaFoldDB" id="A0A0D3KHM2"/>
<dbReference type="KEGG" id="ehx:EMIHUDRAFT_110803"/>
<dbReference type="GO" id="GO:0006913">
    <property type="term" value="P:nucleocytoplasmic transport"/>
    <property type="evidence" value="ECO:0007669"/>
    <property type="project" value="TreeGrafter"/>
</dbReference>
<organism evidence="4 5">
    <name type="scientific">Emiliania huxleyi (strain CCMP1516)</name>
    <dbReference type="NCBI Taxonomy" id="280463"/>
    <lineage>
        <taxon>Eukaryota</taxon>
        <taxon>Haptista</taxon>
        <taxon>Haptophyta</taxon>
        <taxon>Prymnesiophyceae</taxon>
        <taxon>Isochrysidales</taxon>
        <taxon>Noelaerhabdaceae</taxon>
        <taxon>Emiliania</taxon>
    </lineage>
</organism>
<dbReference type="GO" id="GO:0005829">
    <property type="term" value="C:cytosol"/>
    <property type="evidence" value="ECO:0007669"/>
    <property type="project" value="TreeGrafter"/>
</dbReference>
<dbReference type="SUPFAM" id="SSF52047">
    <property type="entry name" value="RNI-like"/>
    <property type="match status" value="1"/>
</dbReference>
<dbReference type="GeneID" id="17280525"/>
<evidence type="ECO:0000256" key="1">
    <source>
        <dbReference type="ARBA" id="ARBA00022468"/>
    </source>
</evidence>
<name>A0A0D3KHM2_EMIH1</name>
<keyword evidence="1" id="KW-0343">GTPase activation</keyword>
<dbReference type="GO" id="GO:0005096">
    <property type="term" value="F:GTPase activator activity"/>
    <property type="evidence" value="ECO:0007669"/>
    <property type="project" value="UniProtKB-KW"/>
</dbReference>
<protein>
    <recommendedName>
        <fullName evidence="6">F-box domain-containing protein</fullName>
    </recommendedName>
</protein>
<evidence type="ECO:0008006" key="6">
    <source>
        <dbReference type="Google" id="ProtNLM"/>
    </source>
</evidence>
<dbReference type="GO" id="GO:0005634">
    <property type="term" value="C:nucleus"/>
    <property type="evidence" value="ECO:0007669"/>
    <property type="project" value="TreeGrafter"/>
</dbReference>
<keyword evidence="5" id="KW-1185">Reference proteome</keyword>
<sequence length="257" mass="27284">MLASNPGRDLLASLPDELVAHILAALPLRTLSVSSRASRLFARIRARLEADRISCALELQRFPFRDGIRPHTKEGSDAFFRDRSLRDADVKVLAKACACGALATCRELHLSFNSLADGGLAELASSFSWVTMDSLRCLSLYKNAIGDAGTAALGRAVSSGALPALETLLLNNNQVGDEGVAALAAAAAGGKLQLLSKLSLSANRIGDAAREICCRGAFPLCGVEGRRHMSIFLMDNPAKARPVYSAFSWRRSGKGAS</sequence>
<evidence type="ECO:0000256" key="3">
    <source>
        <dbReference type="ARBA" id="ARBA00022737"/>
    </source>
</evidence>
<dbReference type="RefSeq" id="XP_005787686.1">
    <property type="nucleotide sequence ID" value="XM_005787629.1"/>
</dbReference>
<dbReference type="Gene3D" id="3.80.10.10">
    <property type="entry name" value="Ribonuclease Inhibitor"/>
    <property type="match status" value="1"/>
</dbReference>
<dbReference type="Pfam" id="PF13516">
    <property type="entry name" value="LRR_6"/>
    <property type="match status" value="2"/>
</dbReference>
<dbReference type="SUPFAM" id="SSF81383">
    <property type="entry name" value="F-box domain"/>
    <property type="match status" value="1"/>
</dbReference>
<dbReference type="InterPro" id="IPR032675">
    <property type="entry name" value="LRR_dom_sf"/>
</dbReference>
<dbReference type="Proteomes" id="UP000013827">
    <property type="component" value="Unassembled WGS sequence"/>
</dbReference>
<dbReference type="EnsemblProtists" id="EOD35257">
    <property type="protein sequence ID" value="EOD35257"/>
    <property type="gene ID" value="EMIHUDRAFT_110803"/>
</dbReference>
<dbReference type="PANTHER" id="PTHR24113">
    <property type="entry name" value="RAN GTPASE-ACTIVATING PROTEIN 1"/>
    <property type="match status" value="1"/>
</dbReference>
<reference evidence="5" key="1">
    <citation type="journal article" date="2013" name="Nature">
        <title>Pan genome of the phytoplankton Emiliania underpins its global distribution.</title>
        <authorList>
            <person name="Read B.A."/>
            <person name="Kegel J."/>
            <person name="Klute M.J."/>
            <person name="Kuo A."/>
            <person name="Lefebvre S.C."/>
            <person name="Maumus F."/>
            <person name="Mayer C."/>
            <person name="Miller J."/>
            <person name="Monier A."/>
            <person name="Salamov A."/>
            <person name="Young J."/>
            <person name="Aguilar M."/>
            <person name="Claverie J.M."/>
            <person name="Frickenhaus S."/>
            <person name="Gonzalez K."/>
            <person name="Herman E.K."/>
            <person name="Lin Y.C."/>
            <person name="Napier J."/>
            <person name="Ogata H."/>
            <person name="Sarno A.F."/>
            <person name="Shmutz J."/>
            <person name="Schroeder D."/>
            <person name="de Vargas C."/>
            <person name="Verret F."/>
            <person name="von Dassow P."/>
            <person name="Valentin K."/>
            <person name="Van de Peer Y."/>
            <person name="Wheeler G."/>
            <person name="Dacks J.B."/>
            <person name="Delwiche C.F."/>
            <person name="Dyhrman S.T."/>
            <person name="Glockner G."/>
            <person name="John U."/>
            <person name="Richards T."/>
            <person name="Worden A.Z."/>
            <person name="Zhang X."/>
            <person name="Grigoriev I.V."/>
            <person name="Allen A.E."/>
            <person name="Bidle K."/>
            <person name="Borodovsky M."/>
            <person name="Bowler C."/>
            <person name="Brownlee C."/>
            <person name="Cock J.M."/>
            <person name="Elias M."/>
            <person name="Gladyshev V.N."/>
            <person name="Groth M."/>
            <person name="Guda C."/>
            <person name="Hadaegh A."/>
            <person name="Iglesias-Rodriguez M.D."/>
            <person name="Jenkins J."/>
            <person name="Jones B.M."/>
            <person name="Lawson T."/>
            <person name="Leese F."/>
            <person name="Lindquist E."/>
            <person name="Lobanov A."/>
            <person name="Lomsadze A."/>
            <person name="Malik S.B."/>
            <person name="Marsh M.E."/>
            <person name="Mackinder L."/>
            <person name="Mock T."/>
            <person name="Mueller-Roeber B."/>
            <person name="Pagarete A."/>
            <person name="Parker M."/>
            <person name="Probert I."/>
            <person name="Quesneville H."/>
            <person name="Raines C."/>
            <person name="Rensing S.A."/>
            <person name="Riano-Pachon D.M."/>
            <person name="Richier S."/>
            <person name="Rokitta S."/>
            <person name="Shiraiwa Y."/>
            <person name="Soanes D.M."/>
            <person name="van der Giezen M."/>
            <person name="Wahlund T.M."/>
            <person name="Williams B."/>
            <person name="Wilson W."/>
            <person name="Wolfe G."/>
            <person name="Wurch L.L."/>
        </authorList>
    </citation>
    <scope>NUCLEOTIDE SEQUENCE</scope>
</reference>
<dbReference type="InterPro" id="IPR001611">
    <property type="entry name" value="Leu-rich_rpt"/>
</dbReference>
<keyword evidence="3" id="KW-0677">Repeat</keyword>
<keyword evidence="2" id="KW-0433">Leucine-rich repeat</keyword>
<dbReference type="PaxDb" id="2903-EOD35257"/>
<evidence type="ECO:0000313" key="4">
    <source>
        <dbReference type="EnsemblProtists" id="EOD35257"/>
    </source>
</evidence>
<evidence type="ECO:0000256" key="2">
    <source>
        <dbReference type="ARBA" id="ARBA00022614"/>
    </source>
</evidence>
<dbReference type="InterPro" id="IPR036047">
    <property type="entry name" value="F-box-like_dom_sf"/>
</dbReference>
<dbReference type="PANTHER" id="PTHR24113:SF12">
    <property type="entry name" value="RAN GTPASE-ACTIVATING PROTEIN 1"/>
    <property type="match status" value="1"/>
</dbReference>
<accession>A0A0D3KHM2</accession>
<proteinExistence type="predicted"/>
<evidence type="ECO:0000313" key="5">
    <source>
        <dbReference type="Proteomes" id="UP000013827"/>
    </source>
</evidence>
<reference evidence="4" key="2">
    <citation type="submission" date="2024-10" db="UniProtKB">
        <authorList>
            <consortium name="EnsemblProtists"/>
        </authorList>
    </citation>
    <scope>IDENTIFICATION</scope>
</reference>